<dbReference type="RefSeq" id="WP_340341797.1">
    <property type="nucleotide sequence ID" value="NZ_JBBKZT010000003.1"/>
</dbReference>
<organism evidence="3 4">
    <name type="scientific">Variovorax rhizosphaerae</name>
    <dbReference type="NCBI Taxonomy" id="1836200"/>
    <lineage>
        <taxon>Bacteria</taxon>
        <taxon>Pseudomonadati</taxon>
        <taxon>Pseudomonadota</taxon>
        <taxon>Betaproteobacteria</taxon>
        <taxon>Burkholderiales</taxon>
        <taxon>Comamonadaceae</taxon>
        <taxon>Variovorax</taxon>
    </lineage>
</organism>
<gene>
    <name evidence="3" type="ORF">WKW82_08335</name>
</gene>
<evidence type="ECO:0000313" key="3">
    <source>
        <dbReference type="EMBL" id="MEJ8846653.1"/>
    </source>
</evidence>
<name>A0ABU8WIN7_9BURK</name>
<proteinExistence type="predicted"/>
<feature type="signal peptide" evidence="2">
    <location>
        <begin position="1"/>
        <end position="33"/>
    </location>
</feature>
<evidence type="ECO:0000313" key="4">
    <source>
        <dbReference type="Proteomes" id="UP001385892"/>
    </source>
</evidence>
<feature type="compositionally biased region" description="Polar residues" evidence="1">
    <location>
        <begin position="123"/>
        <end position="132"/>
    </location>
</feature>
<keyword evidence="4" id="KW-1185">Reference proteome</keyword>
<sequence length="132" mass="13359">MLDRQSKEIQLKTIRSSAASVLFMFAGVLSAGAAWSQTPKAANCDARQDTAACLREAGAARQEAARGGLTQPGAAAADQNASARCQALPASERADCEARMQGTGSGSTTTSGSVMGGGVIRETVTTVPAPSK</sequence>
<feature type="chain" id="PRO_5046473805" evidence="2">
    <location>
        <begin position="34"/>
        <end position="132"/>
    </location>
</feature>
<dbReference type="Proteomes" id="UP001385892">
    <property type="component" value="Unassembled WGS sequence"/>
</dbReference>
<keyword evidence="2" id="KW-0732">Signal</keyword>
<feature type="region of interest" description="Disordered" evidence="1">
    <location>
        <begin position="95"/>
        <end position="132"/>
    </location>
</feature>
<reference evidence="3 4" key="1">
    <citation type="submission" date="2024-03" db="EMBL/GenBank/DDBJ databases">
        <title>Novel species of the genus Variovorax.</title>
        <authorList>
            <person name="Liu Q."/>
            <person name="Xin Y.-H."/>
        </authorList>
    </citation>
    <scope>NUCLEOTIDE SEQUENCE [LARGE SCALE GENOMIC DNA]</scope>
    <source>
        <strain evidence="3 4">KACC 18900</strain>
    </source>
</reference>
<evidence type="ECO:0000256" key="2">
    <source>
        <dbReference type="SAM" id="SignalP"/>
    </source>
</evidence>
<protein>
    <submittedName>
        <fullName evidence="3">Uncharacterized protein</fullName>
    </submittedName>
</protein>
<evidence type="ECO:0000256" key="1">
    <source>
        <dbReference type="SAM" id="MobiDB-lite"/>
    </source>
</evidence>
<comment type="caution">
    <text evidence="3">The sequence shown here is derived from an EMBL/GenBank/DDBJ whole genome shotgun (WGS) entry which is preliminary data.</text>
</comment>
<dbReference type="EMBL" id="JBBKZT010000003">
    <property type="protein sequence ID" value="MEJ8846653.1"/>
    <property type="molecule type" value="Genomic_DNA"/>
</dbReference>
<accession>A0ABU8WIN7</accession>